<dbReference type="EMBL" id="AP022567">
    <property type="protein sequence ID" value="BBX35977.1"/>
    <property type="molecule type" value="Genomic_DNA"/>
</dbReference>
<evidence type="ECO:0000313" key="3">
    <source>
        <dbReference type="Proteomes" id="UP000465622"/>
    </source>
</evidence>
<organism evidence="2 3">
    <name type="scientific">Mycolicibacterium mageritense</name>
    <name type="common">Mycobacterium mageritense</name>
    <dbReference type="NCBI Taxonomy" id="53462"/>
    <lineage>
        <taxon>Bacteria</taxon>
        <taxon>Bacillati</taxon>
        <taxon>Actinomycetota</taxon>
        <taxon>Actinomycetes</taxon>
        <taxon>Mycobacteriales</taxon>
        <taxon>Mycobacteriaceae</taxon>
        <taxon>Mycolicibacterium</taxon>
    </lineage>
</organism>
<protein>
    <recommendedName>
        <fullName evidence="4">DUF3761 domain-containing protein</fullName>
    </recommendedName>
</protein>
<name>A0ABN5YCV6_MYCME</name>
<reference evidence="2 3" key="1">
    <citation type="journal article" date="2019" name="Emerg. Microbes Infect.">
        <title>Comprehensive subspecies identification of 175 nontuberculous mycobacteria species based on 7547 genomic profiles.</title>
        <authorList>
            <person name="Matsumoto Y."/>
            <person name="Kinjo T."/>
            <person name="Motooka D."/>
            <person name="Nabeya D."/>
            <person name="Jung N."/>
            <person name="Uechi K."/>
            <person name="Horii T."/>
            <person name="Iida T."/>
            <person name="Fujita J."/>
            <person name="Nakamura S."/>
        </authorList>
    </citation>
    <scope>NUCLEOTIDE SEQUENCE [LARGE SCALE GENOMIC DNA]</scope>
    <source>
        <strain evidence="2 3">JCM 12375</strain>
    </source>
</reference>
<feature type="transmembrane region" description="Helical" evidence="1">
    <location>
        <begin position="39"/>
        <end position="62"/>
    </location>
</feature>
<accession>A0ABN5YCV6</accession>
<evidence type="ECO:0008006" key="4">
    <source>
        <dbReference type="Google" id="ProtNLM"/>
    </source>
</evidence>
<keyword evidence="1" id="KW-0472">Membrane</keyword>
<evidence type="ECO:0000313" key="2">
    <source>
        <dbReference type="EMBL" id="BBX35977.1"/>
    </source>
</evidence>
<keyword evidence="1" id="KW-1133">Transmembrane helix</keyword>
<keyword evidence="3" id="KW-1185">Reference proteome</keyword>
<keyword evidence="1" id="KW-0812">Transmembrane</keyword>
<gene>
    <name evidence="2" type="ORF">MMAGJ_52590</name>
</gene>
<sequence length="111" mass="11630">MTKAREVVSPAQISVRTSVFAVNVRTTPQRRGDTMKHKIALVAGAMALAAGASLGAATTAAADPAGWVGPFSSDWTCGQRASQMMGSAAPAQCTYRKNDSRGAGYYFVYQP</sequence>
<evidence type="ECO:0000256" key="1">
    <source>
        <dbReference type="SAM" id="Phobius"/>
    </source>
</evidence>
<dbReference type="Proteomes" id="UP000465622">
    <property type="component" value="Chromosome"/>
</dbReference>
<proteinExistence type="predicted"/>